<keyword evidence="2" id="KW-1185">Reference proteome</keyword>
<dbReference type="Pfam" id="PF02283">
    <property type="entry name" value="CobU"/>
    <property type="match status" value="1"/>
</dbReference>
<dbReference type="SUPFAM" id="SSF52540">
    <property type="entry name" value="P-loop containing nucleoside triphosphate hydrolases"/>
    <property type="match status" value="1"/>
</dbReference>
<dbReference type="STRING" id="155865.SAMN05216515_11223"/>
<name>A0A1I7H1Z9_9FIRM</name>
<dbReference type="EMBL" id="FPBT01000011">
    <property type="protein sequence ID" value="SFU54701.1"/>
    <property type="molecule type" value="Genomic_DNA"/>
</dbReference>
<dbReference type="GO" id="GO:0016779">
    <property type="term" value="F:nucleotidyltransferase activity"/>
    <property type="evidence" value="ECO:0007669"/>
    <property type="project" value="UniProtKB-KW"/>
</dbReference>
<evidence type="ECO:0000313" key="2">
    <source>
        <dbReference type="Proteomes" id="UP000198817"/>
    </source>
</evidence>
<evidence type="ECO:0000313" key="1">
    <source>
        <dbReference type="EMBL" id="SFU54701.1"/>
    </source>
</evidence>
<sequence>MIFIFGGAYQGKLEYALKRFRLEPSDAVCCDGEEVPPDLTEKKIICHFERLVLYCVKNGMDAPDYVRKLEKKLENRIVIMDDISRGVVPMDPLARRWREANGRVSCFLSSRASETVHVFCGLAETLGKDEEK</sequence>
<reference evidence="1 2" key="1">
    <citation type="submission" date="2016-10" db="EMBL/GenBank/DDBJ databases">
        <authorList>
            <person name="de Groot N.N."/>
        </authorList>
    </citation>
    <scope>NUCLEOTIDE SEQUENCE [LARGE SCALE GENOMIC DNA]</scope>
    <source>
        <strain evidence="1 2">KHGC13</strain>
    </source>
</reference>
<organism evidence="1 2">
    <name type="scientific">Eubacterium pyruvativorans</name>
    <dbReference type="NCBI Taxonomy" id="155865"/>
    <lineage>
        <taxon>Bacteria</taxon>
        <taxon>Bacillati</taxon>
        <taxon>Bacillota</taxon>
        <taxon>Clostridia</taxon>
        <taxon>Eubacteriales</taxon>
        <taxon>Eubacteriaceae</taxon>
        <taxon>Eubacterium</taxon>
    </lineage>
</organism>
<dbReference type="RefSeq" id="WP_090164492.1">
    <property type="nucleotide sequence ID" value="NZ_CACWQI010000004.1"/>
</dbReference>
<keyword evidence="1" id="KW-0548">Nucleotidyltransferase</keyword>
<dbReference type="GO" id="GO:0009236">
    <property type="term" value="P:cobalamin biosynthetic process"/>
    <property type="evidence" value="ECO:0007669"/>
    <property type="project" value="UniProtKB-UniPathway"/>
</dbReference>
<gene>
    <name evidence="1" type="ORF">SAMN05216508_11123</name>
</gene>
<proteinExistence type="predicted"/>
<dbReference type="InterPro" id="IPR003203">
    <property type="entry name" value="CobU/CobP"/>
</dbReference>
<dbReference type="UniPathway" id="UPA00148">
    <property type="reaction ID" value="UER00236"/>
</dbReference>
<keyword evidence="1" id="KW-0418">Kinase</keyword>
<dbReference type="GO" id="GO:0000166">
    <property type="term" value="F:nucleotide binding"/>
    <property type="evidence" value="ECO:0007669"/>
    <property type="project" value="InterPro"/>
</dbReference>
<dbReference type="AlphaFoldDB" id="A0A1I7H1Z9"/>
<protein>
    <submittedName>
        <fullName evidence="1">Adenosylcobinamide kinase /adenosylcobinamide-phosphate guanylyltransferase</fullName>
    </submittedName>
</protein>
<dbReference type="InterPro" id="IPR027417">
    <property type="entry name" value="P-loop_NTPase"/>
</dbReference>
<keyword evidence="1" id="KW-0808">Transferase</keyword>
<accession>A0A1I7H1Z9</accession>
<dbReference type="GeneID" id="78355164"/>
<dbReference type="Gene3D" id="3.40.50.300">
    <property type="entry name" value="P-loop containing nucleotide triphosphate hydrolases"/>
    <property type="match status" value="1"/>
</dbReference>
<dbReference type="OrthoDB" id="1766664at2"/>
<dbReference type="Proteomes" id="UP000198817">
    <property type="component" value="Unassembled WGS sequence"/>
</dbReference>
<dbReference type="GO" id="GO:0043752">
    <property type="term" value="F:adenosylcobinamide kinase activity"/>
    <property type="evidence" value="ECO:0007669"/>
    <property type="project" value="InterPro"/>
</dbReference>